<reference evidence="1 2" key="1">
    <citation type="submission" date="2020-07" db="EMBL/GenBank/DDBJ databases">
        <title>Genomic Encyclopedia of Type Strains, Phase IV (KMG-IV): sequencing the most valuable type-strain genomes for metagenomic binning, comparative biology and taxonomic classification.</title>
        <authorList>
            <person name="Goeker M."/>
        </authorList>
    </citation>
    <scope>NUCLEOTIDE SEQUENCE [LARGE SCALE GENOMIC DNA]</scope>
    <source>
        <strain evidence="1 2">DSM 45533</strain>
    </source>
</reference>
<evidence type="ECO:0000313" key="2">
    <source>
        <dbReference type="Proteomes" id="UP000530928"/>
    </source>
</evidence>
<name>A0A7W0CLM5_9ACTN</name>
<evidence type="ECO:0000313" key="1">
    <source>
        <dbReference type="EMBL" id="MBA2893309.1"/>
    </source>
</evidence>
<gene>
    <name evidence="1" type="ORF">HNR30_004663</name>
</gene>
<keyword evidence="2" id="KW-1185">Reference proteome</keyword>
<dbReference type="Gene3D" id="6.10.250.660">
    <property type="match status" value="1"/>
</dbReference>
<protein>
    <submittedName>
        <fullName evidence="1">DivIVA domain-containing protein</fullName>
    </submittedName>
</protein>
<dbReference type="EMBL" id="JACDUR010000004">
    <property type="protein sequence ID" value="MBA2893309.1"/>
    <property type="molecule type" value="Genomic_DNA"/>
</dbReference>
<dbReference type="RefSeq" id="WP_181612017.1">
    <property type="nucleotide sequence ID" value="NZ_BAABAM010000003.1"/>
</dbReference>
<dbReference type="InterPro" id="IPR019933">
    <property type="entry name" value="DivIVA_domain"/>
</dbReference>
<dbReference type="NCBIfam" id="TIGR03544">
    <property type="entry name" value="DivI1A_domain"/>
    <property type="match status" value="3"/>
</dbReference>
<dbReference type="AlphaFoldDB" id="A0A7W0CLM5"/>
<comment type="caution">
    <text evidence="1">The sequence shown here is derived from an EMBL/GenBank/DDBJ whole genome shotgun (WGS) entry which is preliminary data.</text>
</comment>
<proteinExistence type="predicted"/>
<dbReference type="Proteomes" id="UP000530928">
    <property type="component" value="Unassembled WGS sequence"/>
</dbReference>
<sequence length="191" mass="21588">MNRFPRVTGLRSGYDPLEVDTLIARIEATLGRGPQELRPVTADEVRRATFAVRRRGYKEMAVDFALEAFVVALETKQRAPVRLAFTEPTEHLRREQWFEEQAARVERVAFRPGRMGGGYSEDAVDAFLDRIVATLRGTTEQPLRPEELREASFPTVMVRPGYLIQDVDAFLAEIGEVLGQRWPSARTGGLI</sequence>
<accession>A0A7W0CLM5</accession>
<organism evidence="1 2">
    <name type="scientific">Nonomuraea soli</name>
    <dbReference type="NCBI Taxonomy" id="1032476"/>
    <lineage>
        <taxon>Bacteria</taxon>
        <taxon>Bacillati</taxon>
        <taxon>Actinomycetota</taxon>
        <taxon>Actinomycetes</taxon>
        <taxon>Streptosporangiales</taxon>
        <taxon>Streptosporangiaceae</taxon>
        <taxon>Nonomuraea</taxon>
    </lineage>
</organism>